<proteinExistence type="predicted"/>
<dbReference type="InterPro" id="IPR002110">
    <property type="entry name" value="Ankyrin_rpt"/>
</dbReference>
<evidence type="ECO:0000256" key="2">
    <source>
        <dbReference type="SAM" id="SignalP"/>
    </source>
</evidence>
<keyword evidence="1" id="KW-0040">ANK repeat</keyword>
<reference evidence="3 4" key="1">
    <citation type="submission" date="2020-07" db="EMBL/GenBank/DDBJ databases">
        <title>Genomic analyses of the natural microbiome of Caenorhabditis elegans.</title>
        <authorList>
            <person name="Samuel B."/>
        </authorList>
    </citation>
    <scope>NUCLEOTIDE SEQUENCE [LARGE SCALE GENOMIC DNA]</scope>
    <source>
        <strain evidence="3 4">BIGb0408</strain>
    </source>
</reference>
<gene>
    <name evidence="3" type="ORF">FHR27_001590</name>
</gene>
<dbReference type="EMBL" id="JACBYV010000001">
    <property type="protein sequence ID" value="NYH72980.1"/>
    <property type="molecule type" value="Genomic_DNA"/>
</dbReference>
<evidence type="ECO:0000256" key="1">
    <source>
        <dbReference type="PROSITE-ProRule" id="PRU00023"/>
    </source>
</evidence>
<evidence type="ECO:0000313" key="3">
    <source>
        <dbReference type="EMBL" id="NYH72980.1"/>
    </source>
</evidence>
<keyword evidence="2" id="KW-0732">Signal</keyword>
<dbReference type="RefSeq" id="WP_139207528.1">
    <property type="nucleotide sequence ID" value="NZ_FNDG01000038.1"/>
</dbReference>
<dbReference type="InterPro" id="IPR036770">
    <property type="entry name" value="Ankyrin_rpt-contain_sf"/>
</dbReference>
<dbReference type="SUPFAM" id="SSF48403">
    <property type="entry name" value="Ankyrin repeat"/>
    <property type="match status" value="1"/>
</dbReference>
<evidence type="ECO:0000313" key="4">
    <source>
        <dbReference type="Proteomes" id="UP000578688"/>
    </source>
</evidence>
<sequence>MRSKLLALDFFSILLLGASSAHADDLSAIRAAAGNGDCYVTHEGRREPTIALTASAYDLPDSDRQEVQALISAFVEHGCSVDQPDSAGMSPINVSVLTAEPELLRFLLKVGANPSKRISGSRPWANGKNSVEFAQSLNKIKPSAQRAEVLEILHSN</sequence>
<dbReference type="Proteomes" id="UP000578688">
    <property type="component" value="Unassembled WGS sequence"/>
</dbReference>
<protein>
    <recommendedName>
        <fullName evidence="5">Ankyrin repeat-containing protein</fullName>
    </recommendedName>
</protein>
<keyword evidence="4" id="KW-1185">Reference proteome</keyword>
<accession>A0A7Z0BNL0</accession>
<dbReference type="Gene3D" id="1.25.40.20">
    <property type="entry name" value="Ankyrin repeat-containing domain"/>
    <property type="match status" value="1"/>
</dbReference>
<evidence type="ECO:0008006" key="5">
    <source>
        <dbReference type="Google" id="ProtNLM"/>
    </source>
</evidence>
<organism evidence="3 4">
    <name type="scientific">Phytopseudomonas flavescens</name>
    <dbReference type="NCBI Taxonomy" id="29435"/>
    <lineage>
        <taxon>Bacteria</taxon>
        <taxon>Pseudomonadati</taxon>
        <taxon>Pseudomonadota</taxon>
        <taxon>Gammaproteobacteria</taxon>
        <taxon>Pseudomonadales</taxon>
        <taxon>Pseudomonadaceae</taxon>
        <taxon>Phytopseudomonas</taxon>
    </lineage>
</organism>
<comment type="caution">
    <text evidence="3">The sequence shown here is derived from an EMBL/GenBank/DDBJ whole genome shotgun (WGS) entry which is preliminary data.</text>
</comment>
<feature type="signal peptide" evidence="2">
    <location>
        <begin position="1"/>
        <end position="23"/>
    </location>
</feature>
<feature type="chain" id="PRO_5031467199" description="Ankyrin repeat-containing protein" evidence="2">
    <location>
        <begin position="24"/>
        <end position="156"/>
    </location>
</feature>
<dbReference type="AlphaFoldDB" id="A0A7Z0BNL0"/>
<name>A0A7Z0BNL0_9GAMM</name>
<feature type="repeat" description="ANK" evidence="1">
    <location>
        <begin position="87"/>
        <end position="119"/>
    </location>
</feature>
<dbReference type="PROSITE" id="PS50088">
    <property type="entry name" value="ANK_REPEAT"/>
    <property type="match status" value="1"/>
</dbReference>